<dbReference type="Pfam" id="PF00072">
    <property type="entry name" value="Response_reg"/>
    <property type="match status" value="1"/>
</dbReference>
<dbReference type="EMBL" id="CP043617">
    <property type="protein sequence ID" value="QFR49162.1"/>
    <property type="molecule type" value="Genomic_DNA"/>
</dbReference>
<dbReference type="PROSITE" id="PS50110">
    <property type="entry name" value="RESPONSE_REGULATORY"/>
    <property type="match status" value="1"/>
</dbReference>
<proteinExistence type="predicted"/>
<dbReference type="Proteomes" id="UP000326944">
    <property type="component" value="Chromosome"/>
</dbReference>
<dbReference type="Pfam" id="PF00486">
    <property type="entry name" value="Trans_reg_C"/>
    <property type="match status" value="1"/>
</dbReference>
<dbReference type="Gene3D" id="1.10.10.10">
    <property type="entry name" value="Winged helix-like DNA-binding domain superfamily/Winged helix DNA-binding domain"/>
    <property type="match status" value="1"/>
</dbReference>
<dbReference type="PANTHER" id="PTHR48111">
    <property type="entry name" value="REGULATOR OF RPOS"/>
    <property type="match status" value="1"/>
</dbReference>
<evidence type="ECO:0000256" key="7">
    <source>
        <dbReference type="PROSITE-ProRule" id="PRU01091"/>
    </source>
</evidence>
<dbReference type="PROSITE" id="PS51755">
    <property type="entry name" value="OMPR_PHOB"/>
    <property type="match status" value="1"/>
</dbReference>
<dbReference type="GO" id="GO:0005829">
    <property type="term" value="C:cytosol"/>
    <property type="evidence" value="ECO:0007669"/>
    <property type="project" value="TreeGrafter"/>
</dbReference>
<evidence type="ECO:0000256" key="3">
    <source>
        <dbReference type="ARBA" id="ARBA00023015"/>
    </source>
</evidence>
<dbReference type="Gene3D" id="3.40.50.2300">
    <property type="match status" value="1"/>
</dbReference>
<keyword evidence="11" id="KW-1185">Reference proteome</keyword>
<keyword evidence="3" id="KW-0805">Transcription regulation</keyword>
<dbReference type="GO" id="GO:0006355">
    <property type="term" value="P:regulation of DNA-templated transcription"/>
    <property type="evidence" value="ECO:0007669"/>
    <property type="project" value="InterPro"/>
</dbReference>
<feature type="domain" description="OmpR/PhoB-type" evidence="9">
    <location>
        <begin position="152"/>
        <end position="247"/>
    </location>
</feature>
<evidence type="ECO:0000256" key="2">
    <source>
        <dbReference type="ARBA" id="ARBA00023012"/>
    </source>
</evidence>
<dbReference type="InterPro" id="IPR036388">
    <property type="entry name" value="WH-like_DNA-bd_sf"/>
</dbReference>
<feature type="domain" description="Response regulatory" evidence="8">
    <location>
        <begin position="24"/>
        <end position="143"/>
    </location>
</feature>
<evidence type="ECO:0000259" key="9">
    <source>
        <dbReference type="PROSITE" id="PS51755"/>
    </source>
</evidence>
<dbReference type="InterPro" id="IPR016032">
    <property type="entry name" value="Sig_transdc_resp-reg_C-effctor"/>
</dbReference>
<dbReference type="InterPro" id="IPR039420">
    <property type="entry name" value="WalR-like"/>
</dbReference>
<dbReference type="GO" id="GO:0000976">
    <property type="term" value="F:transcription cis-regulatory region binding"/>
    <property type="evidence" value="ECO:0007669"/>
    <property type="project" value="TreeGrafter"/>
</dbReference>
<gene>
    <name evidence="10" type="ORF">FJR48_05245</name>
</gene>
<evidence type="ECO:0000256" key="4">
    <source>
        <dbReference type="ARBA" id="ARBA00023125"/>
    </source>
</evidence>
<dbReference type="GO" id="GO:0032993">
    <property type="term" value="C:protein-DNA complex"/>
    <property type="evidence" value="ECO:0007669"/>
    <property type="project" value="TreeGrafter"/>
</dbReference>
<dbReference type="AlphaFoldDB" id="A0A5P8P0C9"/>
<keyword evidence="1 6" id="KW-0597">Phosphoprotein</keyword>
<dbReference type="GO" id="GO:0000156">
    <property type="term" value="F:phosphorelay response regulator activity"/>
    <property type="evidence" value="ECO:0007669"/>
    <property type="project" value="TreeGrafter"/>
</dbReference>
<dbReference type="SUPFAM" id="SSF52172">
    <property type="entry name" value="CheY-like"/>
    <property type="match status" value="1"/>
</dbReference>
<dbReference type="SMART" id="SM00862">
    <property type="entry name" value="Trans_reg_C"/>
    <property type="match status" value="1"/>
</dbReference>
<evidence type="ECO:0000256" key="5">
    <source>
        <dbReference type="ARBA" id="ARBA00023163"/>
    </source>
</evidence>
<feature type="DNA-binding region" description="OmpR/PhoB-type" evidence="7">
    <location>
        <begin position="152"/>
        <end position="247"/>
    </location>
</feature>
<dbReference type="InterPro" id="IPR011006">
    <property type="entry name" value="CheY-like_superfamily"/>
</dbReference>
<accession>A0A5P8P0C9</accession>
<keyword evidence="2" id="KW-0902">Two-component regulatory system</keyword>
<evidence type="ECO:0000256" key="1">
    <source>
        <dbReference type="ARBA" id="ARBA00022553"/>
    </source>
</evidence>
<keyword evidence="5" id="KW-0804">Transcription</keyword>
<reference evidence="10 11" key="1">
    <citation type="submission" date="2019-09" db="EMBL/GenBank/DDBJ databases">
        <title>Sulfurimonas gotlandica sp. nov., a chemoautotrophic and psychrotolerant epsilonproteobacterium isolated from a pelagic redoxcline, and an emended description of the genus Sulfurimonas.</title>
        <authorList>
            <person name="Wang S."/>
            <person name="Jiang L."/>
            <person name="Shao S."/>
        </authorList>
    </citation>
    <scope>NUCLEOTIDE SEQUENCE [LARGE SCALE GENOMIC DNA]</scope>
    <source>
        <strain evidence="10 11">GYSZ_1</strain>
    </source>
</reference>
<organism evidence="10 11">
    <name type="scientific">Sulfurimonas lithotrophica</name>
    <dbReference type="NCBI Taxonomy" id="2590022"/>
    <lineage>
        <taxon>Bacteria</taxon>
        <taxon>Pseudomonadati</taxon>
        <taxon>Campylobacterota</taxon>
        <taxon>Epsilonproteobacteria</taxon>
        <taxon>Campylobacterales</taxon>
        <taxon>Sulfurimonadaceae</taxon>
        <taxon>Sulfurimonas</taxon>
    </lineage>
</organism>
<dbReference type="SUPFAM" id="SSF46894">
    <property type="entry name" value="C-terminal effector domain of the bipartite response regulators"/>
    <property type="match status" value="1"/>
</dbReference>
<dbReference type="SMART" id="SM00448">
    <property type="entry name" value="REC"/>
    <property type="match status" value="1"/>
</dbReference>
<name>A0A5P8P0C9_9BACT</name>
<feature type="modified residue" description="4-aspartylphosphate" evidence="6">
    <location>
        <position position="78"/>
    </location>
</feature>
<dbReference type="OrthoDB" id="9780312at2"/>
<evidence type="ECO:0000259" key="8">
    <source>
        <dbReference type="PROSITE" id="PS50110"/>
    </source>
</evidence>
<sequence>MAVFDLNSYKNKIEKIKKFTKNSNILMVEDYKPLHESLYKFFSSIYKEVDSAYDGEEAFDLYKYKIDNSQKYEIIFTDIEMPKKNGIDLVKDIRKINLSEYIVVFSAYKDSKYLLELINNGVRKFIPKPIEFMQLLDELILIYEEINEIDSGNKIELSHNVVYDKKQKNIYVDEELVKLSQYEQLILYLLIDKVNKAVSNAEIVNYLELNMIDVNLENVRKLVYKLRNKLPKEIIQSVYGIGYRIIKQTH</sequence>
<protein>
    <submittedName>
        <fullName evidence="10">Response regulator transcription factor</fullName>
    </submittedName>
</protein>
<evidence type="ECO:0000313" key="10">
    <source>
        <dbReference type="EMBL" id="QFR49162.1"/>
    </source>
</evidence>
<dbReference type="InterPro" id="IPR001789">
    <property type="entry name" value="Sig_transdc_resp-reg_receiver"/>
</dbReference>
<dbReference type="KEGG" id="sulg:FJR48_05245"/>
<keyword evidence="4 7" id="KW-0238">DNA-binding</keyword>
<dbReference type="PANTHER" id="PTHR48111:SF1">
    <property type="entry name" value="TWO-COMPONENT RESPONSE REGULATOR ORR33"/>
    <property type="match status" value="1"/>
</dbReference>
<dbReference type="RefSeq" id="WP_152307105.1">
    <property type="nucleotide sequence ID" value="NZ_CP043617.1"/>
</dbReference>
<dbReference type="InterPro" id="IPR001867">
    <property type="entry name" value="OmpR/PhoB-type_DNA-bd"/>
</dbReference>
<evidence type="ECO:0000256" key="6">
    <source>
        <dbReference type="PROSITE-ProRule" id="PRU00169"/>
    </source>
</evidence>
<evidence type="ECO:0000313" key="11">
    <source>
        <dbReference type="Proteomes" id="UP000326944"/>
    </source>
</evidence>